<comment type="subcellular location">
    <subcellularLocation>
        <location evidence="1">Cytoplasm</location>
    </subcellularLocation>
</comment>
<dbReference type="RefSeq" id="XP_026598745.1">
    <property type="nucleotide sequence ID" value="XM_026752727.1"/>
</dbReference>
<proteinExistence type="predicted"/>
<organism evidence="4 5">
    <name type="scientific">Aspergillus mulundensis</name>
    <dbReference type="NCBI Taxonomy" id="1810919"/>
    <lineage>
        <taxon>Eukaryota</taxon>
        <taxon>Fungi</taxon>
        <taxon>Dikarya</taxon>
        <taxon>Ascomycota</taxon>
        <taxon>Pezizomycotina</taxon>
        <taxon>Eurotiomycetes</taxon>
        <taxon>Eurotiomycetidae</taxon>
        <taxon>Eurotiales</taxon>
        <taxon>Aspergillaceae</taxon>
        <taxon>Aspergillus</taxon>
        <taxon>Aspergillus subgen. Nidulantes</taxon>
    </lineage>
</organism>
<dbReference type="CDD" id="cd04458">
    <property type="entry name" value="CSP_CDS"/>
    <property type="match status" value="1"/>
</dbReference>
<dbReference type="PRINTS" id="PR00050">
    <property type="entry name" value="COLDSHOCK"/>
</dbReference>
<feature type="domain" description="CSD" evidence="3">
    <location>
        <begin position="4"/>
        <end position="69"/>
    </location>
</feature>
<evidence type="ECO:0000256" key="2">
    <source>
        <dbReference type="ARBA" id="ARBA00022490"/>
    </source>
</evidence>
<protein>
    <recommendedName>
        <fullName evidence="3">CSD domain-containing protein</fullName>
    </recommendedName>
</protein>
<dbReference type="PROSITE" id="PS51857">
    <property type="entry name" value="CSD_2"/>
    <property type="match status" value="1"/>
</dbReference>
<dbReference type="SUPFAM" id="SSF50249">
    <property type="entry name" value="Nucleic acid-binding proteins"/>
    <property type="match status" value="1"/>
</dbReference>
<dbReference type="InterPro" id="IPR002059">
    <property type="entry name" value="CSP_DNA-bd"/>
</dbReference>
<comment type="caution">
    <text evidence="4">The sequence shown here is derived from an EMBL/GenBank/DDBJ whole genome shotgun (WGS) entry which is preliminary data.</text>
</comment>
<evidence type="ECO:0000313" key="4">
    <source>
        <dbReference type="EMBL" id="RDW61213.1"/>
    </source>
</evidence>
<dbReference type="STRING" id="1810919.A0A3D8QH93"/>
<reference evidence="4 5" key="1">
    <citation type="journal article" date="2018" name="IMA Fungus">
        <title>IMA Genome-F 9: Draft genome sequence of Annulohypoxylon stygium, Aspergillus mulundensis, Berkeleyomyces basicola (syn. Thielaviopsis basicola), Ceratocystis smalleyi, two Cercospora beticola strains, Coleophoma cylindrospora, Fusarium fracticaudum, Phialophora cf. hyalina, and Morchella septimelata.</title>
        <authorList>
            <person name="Wingfield B.D."/>
            <person name="Bills G.F."/>
            <person name="Dong Y."/>
            <person name="Huang W."/>
            <person name="Nel W.J."/>
            <person name="Swalarsk-Parry B.S."/>
            <person name="Vaghefi N."/>
            <person name="Wilken P.M."/>
            <person name="An Z."/>
            <person name="de Beer Z.W."/>
            <person name="De Vos L."/>
            <person name="Chen L."/>
            <person name="Duong T.A."/>
            <person name="Gao Y."/>
            <person name="Hammerbacher A."/>
            <person name="Kikkert J.R."/>
            <person name="Li Y."/>
            <person name="Li H."/>
            <person name="Li K."/>
            <person name="Li Q."/>
            <person name="Liu X."/>
            <person name="Ma X."/>
            <person name="Naidoo K."/>
            <person name="Pethybridge S.J."/>
            <person name="Sun J."/>
            <person name="Steenkamp E.T."/>
            <person name="van der Nest M.A."/>
            <person name="van Wyk S."/>
            <person name="Wingfield M.J."/>
            <person name="Xiong C."/>
            <person name="Yue Q."/>
            <person name="Zhang X."/>
        </authorList>
    </citation>
    <scope>NUCLEOTIDE SEQUENCE [LARGE SCALE GENOMIC DNA]</scope>
    <source>
        <strain evidence="4 5">DSM 5745</strain>
    </source>
</reference>
<dbReference type="PANTHER" id="PTHR46109">
    <property type="entry name" value="PROTEIN LIN-28"/>
    <property type="match status" value="1"/>
</dbReference>
<dbReference type="GO" id="GO:0005634">
    <property type="term" value="C:nucleus"/>
    <property type="evidence" value="ECO:0007669"/>
    <property type="project" value="TreeGrafter"/>
</dbReference>
<name>A0A3D8QH93_9EURO</name>
<keyword evidence="2" id="KW-0963">Cytoplasm</keyword>
<evidence type="ECO:0000313" key="5">
    <source>
        <dbReference type="Proteomes" id="UP000256690"/>
    </source>
</evidence>
<dbReference type="InterPro" id="IPR012340">
    <property type="entry name" value="NA-bd_OB-fold"/>
</dbReference>
<dbReference type="Proteomes" id="UP000256690">
    <property type="component" value="Unassembled WGS sequence"/>
</dbReference>
<evidence type="ECO:0000259" key="3">
    <source>
        <dbReference type="PROSITE" id="PS51857"/>
    </source>
</evidence>
<dbReference type="EMBL" id="PVWQ01000017">
    <property type="protein sequence ID" value="RDW61213.1"/>
    <property type="molecule type" value="Genomic_DNA"/>
</dbReference>
<gene>
    <name evidence="4" type="ORF">DSM5745_10711</name>
</gene>
<dbReference type="GeneID" id="38121081"/>
<keyword evidence="5" id="KW-1185">Reference proteome</keyword>
<dbReference type="Gene3D" id="2.40.50.140">
    <property type="entry name" value="Nucleic acid-binding proteins"/>
    <property type="match status" value="1"/>
</dbReference>
<dbReference type="PANTHER" id="PTHR46109:SF1">
    <property type="entry name" value="PROTEIN LIN-28 HOMOLOG"/>
    <property type="match status" value="1"/>
</dbReference>
<dbReference type="SMART" id="SM00357">
    <property type="entry name" value="CSP"/>
    <property type="match status" value="1"/>
</dbReference>
<dbReference type="OrthoDB" id="422005at2759"/>
<dbReference type="InterPro" id="IPR011129">
    <property type="entry name" value="CSD"/>
</dbReference>
<evidence type="ECO:0000256" key="1">
    <source>
        <dbReference type="ARBA" id="ARBA00004496"/>
    </source>
</evidence>
<dbReference type="InterPro" id="IPR051373">
    <property type="entry name" value="Lin-28_RNA-binding"/>
</dbReference>
<dbReference type="Pfam" id="PF00313">
    <property type="entry name" value="CSD"/>
    <property type="match status" value="1"/>
</dbReference>
<sequence length="462" mass="50837">MDAKQHGSVKWFNSNKGFGYIAQDHGGDDVRFHFSVIQGGGPQGLDEDQRVSYHVRNGPKGLMATEVVPLGPSDELGDTDHACYLTPCSSLRIRIPPQLKQPLRILPAHHAIPVPPQSLRQGLLIAIKPARPHRNRLIRRINTKHDPLRAQITRNIPNRSRREVPTRRHPDILLKVIINVPLTHDIPVLPRKRTLHILQPVIDPPKVKRDMLAQMANNHLQPREPIKHPVRDQAQQMQRHVVRKAQRRPDQVLPLCVHLRLVPAARGRRVQVHGDIELHALRPEGIVPRLVVEEVCFAGGASVLVVVQQGAVEAETRDAALEFVGGLGRVVHAQRGECADAIAVVSDLGCDLVVYFFRAGLRGCLRGDPLDARHGVRVDGVSDAVGCGLLQALAQWVLDVVEVAVQVVGGDEEGGLVAAGVRLAGELEGFFEVDFAAHAEGVMLLLLTRGCSIQRRDPVFMG</sequence>
<accession>A0A3D8QH93</accession>
<dbReference type="AlphaFoldDB" id="A0A3D8QH93"/>
<dbReference type="GO" id="GO:0005737">
    <property type="term" value="C:cytoplasm"/>
    <property type="evidence" value="ECO:0007669"/>
    <property type="project" value="UniProtKB-SubCell"/>
</dbReference>
<dbReference type="GO" id="GO:0031054">
    <property type="term" value="P:pre-miRNA processing"/>
    <property type="evidence" value="ECO:0007669"/>
    <property type="project" value="TreeGrafter"/>
</dbReference>
<dbReference type="GO" id="GO:0003729">
    <property type="term" value="F:mRNA binding"/>
    <property type="evidence" value="ECO:0007669"/>
    <property type="project" value="TreeGrafter"/>
</dbReference>